<evidence type="ECO:0000256" key="2">
    <source>
        <dbReference type="PROSITE-ProRule" id="PRU00285"/>
    </source>
</evidence>
<dbReference type="Pfam" id="PF00011">
    <property type="entry name" value="HSP20"/>
    <property type="match status" value="1"/>
</dbReference>
<dbReference type="OMA" id="DGEHDIK"/>
<organism evidence="6 7">
    <name type="scientific">Taxus chinensis</name>
    <name type="common">Chinese yew</name>
    <name type="synonym">Taxus wallichiana var. chinensis</name>
    <dbReference type="NCBI Taxonomy" id="29808"/>
    <lineage>
        <taxon>Eukaryota</taxon>
        <taxon>Viridiplantae</taxon>
        <taxon>Streptophyta</taxon>
        <taxon>Embryophyta</taxon>
        <taxon>Tracheophyta</taxon>
        <taxon>Spermatophyta</taxon>
        <taxon>Pinopsida</taxon>
        <taxon>Pinidae</taxon>
        <taxon>Conifers II</taxon>
        <taxon>Cupressales</taxon>
        <taxon>Taxaceae</taxon>
        <taxon>Taxus</taxon>
    </lineage>
</organism>
<feature type="non-terminal residue" evidence="6">
    <location>
        <position position="238"/>
    </location>
</feature>
<comment type="caution">
    <text evidence="6">The sequence shown here is derived from an EMBL/GenBank/DDBJ whole genome shotgun (WGS) entry which is preliminary data.</text>
</comment>
<dbReference type="PANTHER" id="PTHR46733">
    <property type="entry name" value="26.5 KDA HEAT SHOCK PROTEIN, MITOCHONDRIAL"/>
    <property type="match status" value="1"/>
</dbReference>
<dbReference type="PANTHER" id="PTHR46733:SF4">
    <property type="entry name" value="HEAT SHOCK PROTEIN 21, CHLOROPLASTIC"/>
    <property type="match status" value="1"/>
</dbReference>
<sequence length="238" mass="26484">LIQSLKMASCMSATAFAVPSQTLSSSRGAAACIKTANFAPARKLSLPKVGLRRPLVRAESNEHAVDVQSKGKQVQNNGKQVQKRSTTDISPFGLVDPLSPMRTMRQMLDTMDMLFEDSLFTPARPTRDGTLRVRTPWDMMESESEVKMRFDMPGLSKEDVKVSVEDDFLFINAEKKKEGAEKPEDSWSVKSYSSYNTRIALPDNCHTDQIKAELKNGVLNITIPKSKVESKVVDINVE</sequence>
<keyword evidence="1" id="KW-0346">Stress response</keyword>
<dbReference type="Proteomes" id="UP000824469">
    <property type="component" value="Unassembled WGS sequence"/>
</dbReference>
<dbReference type="Gene3D" id="2.60.40.790">
    <property type="match status" value="1"/>
</dbReference>
<protein>
    <recommendedName>
        <fullName evidence="5">SHSP domain-containing protein</fullName>
    </recommendedName>
</protein>
<dbReference type="AlphaFoldDB" id="A0AA38G6F5"/>
<dbReference type="FunFam" id="2.60.40.790:FF:000059">
    <property type="entry name" value="26.5 kDa heat shock protein, mitochondrial"/>
    <property type="match status" value="1"/>
</dbReference>
<proteinExistence type="inferred from homology"/>
<reference evidence="6 7" key="1">
    <citation type="journal article" date="2021" name="Nat. Plants">
        <title>The Taxus genome provides insights into paclitaxel biosynthesis.</title>
        <authorList>
            <person name="Xiong X."/>
            <person name="Gou J."/>
            <person name="Liao Q."/>
            <person name="Li Y."/>
            <person name="Zhou Q."/>
            <person name="Bi G."/>
            <person name="Li C."/>
            <person name="Du R."/>
            <person name="Wang X."/>
            <person name="Sun T."/>
            <person name="Guo L."/>
            <person name="Liang H."/>
            <person name="Lu P."/>
            <person name="Wu Y."/>
            <person name="Zhang Z."/>
            <person name="Ro D.K."/>
            <person name="Shang Y."/>
            <person name="Huang S."/>
            <person name="Yan J."/>
        </authorList>
    </citation>
    <scope>NUCLEOTIDE SEQUENCE [LARGE SCALE GENOMIC DNA]</scope>
    <source>
        <strain evidence="6">Ta-2019</strain>
    </source>
</reference>
<accession>A0AA38G6F5</accession>
<keyword evidence="7" id="KW-1185">Reference proteome</keyword>
<dbReference type="InterPro" id="IPR002068">
    <property type="entry name" value="A-crystallin/Hsp20_dom"/>
</dbReference>
<dbReference type="InterPro" id="IPR008978">
    <property type="entry name" value="HSP20-like_chaperone"/>
</dbReference>
<feature type="domain" description="SHSP" evidence="5">
    <location>
        <begin position="128"/>
        <end position="238"/>
    </location>
</feature>
<feature type="compositionally biased region" description="Low complexity" evidence="4">
    <location>
        <begin position="70"/>
        <end position="80"/>
    </location>
</feature>
<name>A0AA38G6F5_TAXCH</name>
<evidence type="ECO:0000313" key="6">
    <source>
        <dbReference type="EMBL" id="KAH9316258.1"/>
    </source>
</evidence>
<dbReference type="PROSITE" id="PS01031">
    <property type="entry name" value="SHSP"/>
    <property type="match status" value="1"/>
</dbReference>
<feature type="region of interest" description="Disordered" evidence="4">
    <location>
        <begin position="60"/>
        <end position="94"/>
    </location>
</feature>
<evidence type="ECO:0000256" key="4">
    <source>
        <dbReference type="SAM" id="MobiDB-lite"/>
    </source>
</evidence>
<dbReference type="GO" id="GO:0009408">
    <property type="term" value="P:response to heat"/>
    <property type="evidence" value="ECO:0007669"/>
    <property type="project" value="InterPro"/>
</dbReference>
<dbReference type="SUPFAM" id="SSF49764">
    <property type="entry name" value="HSP20-like chaperones"/>
    <property type="match status" value="1"/>
</dbReference>
<dbReference type="InterPro" id="IPR044587">
    <property type="entry name" value="HSP21-like"/>
</dbReference>
<dbReference type="EMBL" id="JAHRHJ020000005">
    <property type="protein sequence ID" value="KAH9316258.1"/>
    <property type="molecule type" value="Genomic_DNA"/>
</dbReference>
<evidence type="ECO:0000313" key="7">
    <source>
        <dbReference type="Proteomes" id="UP000824469"/>
    </source>
</evidence>
<evidence type="ECO:0000256" key="3">
    <source>
        <dbReference type="RuleBase" id="RU003616"/>
    </source>
</evidence>
<comment type="similarity">
    <text evidence="2 3">Belongs to the small heat shock protein (HSP20) family.</text>
</comment>
<evidence type="ECO:0000259" key="5">
    <source>
        <dbReference type="PROSITE" id="PS01031"/>
    </source>
</evidence>
<gene>
    <name evidence="6" type="ORF">KI387_024885</name>
</gene>
<dbReference type="CDD" id="cd06464">
    <property type="entry name" value="ACD_sHsps-like"/>
    <property type="match status" value="1"/>
</dbReference>
<evidence type="ECO:0000256" key="1">
    <source>
        <dbReference type="ARBA" id="ARBA00023016"/>
    </source>
</evidence>